<evidence type="ECO:0000259" key="8">
    <source>
        <dbReference type="PROSITE" id="PS50850"/>
    </source>
</evidence>
<feature type="transmembrane region" description="Helical" evidence="7">
    <location>
        <begin position="162"/>
        <end position="182"/>
    </location>
</feature>
<dbReference type="Proteomes" id="UP001166286">
    <property type="component" value="Unassembled WGS sequence"/>
</dbReference>
<gene>
    <name evidence="9" type="ORF">JMJ35_006153</name>
</gene>
<feature type="transmembrane region" description="Helical" evidence="7">
    <location>
        <begin position="504"/>
        <end position="524"/>
    </location>
</feature>
<feature type="compositionally biased region" description="Polar residues" evidence="6">
    <location>
        <begin position="78"/>
        <end position="91"/>
    </location>
</feature>
<feature type="compositionally biased region" description="Polar residues" evidence="6">
    <location>
        <begin position="109"/>
        <end position="120"/>
    </location>
</feature>
<comment type="subcellular location">
    <subcellularLocation>
        <location evidence="1">Membrane</location>
        <topology evidence="1">Multi-pass membrane protein</topology>
    </subcellularLocation>
</comment>
<evidence type="ECO:0000256" key="4">
    <source>
        <dbReference type="ARBA" id="ARBA00022989"/>
    </source>
</evidence>
<dbReference type="InterPro" id="IPR011701">
    <property type="entry name" value="MFS"/>
</dbReference>
<dbReference type="CDD" id="cd17323">
    <property type="entry name" value="MFS_Tpo1_MDR_like"/>
    <property type="match status" value="1"/>
</dbReference>
<dbReference type="PANTHER" id="PTHR23502:SF51">
    <property type="entry name" value="QUINIDINE RESISTANCE PROTEIN 1-RELATED"/>
    <property type="match status" value="1"/>
</dbReference>
<evidence type="ECO:0000256" key="7">
    <source>
        <dbReference type="SAM" id="Phobius"/>
    </source>
</evidence>
<dbReference type="GO" id="GO:0005886">
    <property type="term" value="C:plasma membrane"/>
    <property type="evidence" value="ECO:0007669"/>
    <property type="project" value="TreeGrafter"/>
</dbReference>
<feature type="region of interest" description="Disordered" evidence="6">
    <location>
        <begin position="1"/>
        <end position="37"/>
    </location>
</feature>
<reference evidence="9" key="1">
    <citation type="submission" date="2023-03" db="EMBL/GenBank/DDBJ databases">
        <title>Complete genome of Cladonia borealis.</title>
        <authorList>
            <person name="Park H."/>
        </authorList>
    </citation>
    <scope>NUCLEOTIDE SEQUENCE</scope>
    <source>
        <strain evidence="9">ANT050790</strain>
    </source>
</reference>
<protein>
    <recommendedName>
        <fullName evidence="8">Major facilitator superfamily (MFS) profile domain-containing protein</fullName>
    </recommendedName>
</protein>
<feature type="transmembrane region" description="Helical" evidence="7">
    <location>
        <begin position="447"/>
        <end position="467"/>
    </location>
</feature>
<keyword evidence="5 7" id="KW-0472">Membrane</keyword>
<feature type="transmembrane region" description="Helical" evidence="7">
    <location>
        <begin position="596"/>
        <end position="615"/>
    </location>
</feature>
<dbReference type="SUPFAM" id="SSF103473">
    <property type="entry name" value="MFS general substrate transporter"/>
    <property type="match status" value="1"/>
</dbReference>
<keyword evidence="10" id="KW-1185">Reference proteome</keyword>
<dbReference type="AlphaFoldDB" id="A0AA39R0P2"/>
<dbReference type="Pfam" id="PF07690">
    <property type="entry name" value="MFS_1"/>
    <property type="match status" value="1"/>
</dbReference>
<feature type="transmembrane region" description="Helical" evidence="7">
    <location>
        <begin position="198"/>
        <end position="217"/>
    </location>
</feature>
<name>A0AA39R0P2_9LECA</name>
<sequence length="659" mass="71724">MNSPKEEGHNPQSTQALSPTIGASAADESSTSKDHDIYNSRGHVQTAAAMYTSCVVSLSYITIATPAMKAAEDVSEKTSNVATSSGGNNTPCKEARPQDPDDKKEDSTEISAQASDNHVINTGAPVHEEDTPAPRATRDLEALHRAPSGPVYSVFSERQRQFIVVMVACGGFFSPLSANIYFPALNSLAADLKVSNELINLSLTSYMIFQGLAPTIFGDLADMTGRRPTYILGFIIYIGANVGLALQNNYAALLVLRCLQSSGSSGTVALGNGVVADIASSGERGKFMGIAQFGPMAAPAIAPVIGGILTQFLGWRWLFWFLTILAVVYTIPLAISFPETGRNVVGNGSIPPPAWNMSLLNYLKSRRIENDDALSRTVSRQEKKAARAELARKRKLRWPNPLKTVHIILEKDVGMILLYNALIYTAFYDITASLPSQCQEIYGFNELQIGLSFIPFGVGCSIASLAFGKLMDMNYKRVAKNAGFKIDIKRGDDMRNFPLEKARIQVFIGPLYVGIAGVLCWGWVLERNAPLAAPLVLSFIIGLCLTGSFNVMSTMLVDLYPMSPATATAANNLVRCLMGAAGTAVIIQMIQGMGRGWCFTFIAAVAFFTSPLLWAELKWGPKWREERRVRKENQEQAKMARKAYLQGTDNGDKITEKHE</sequence>
<evidence type="ECO:0000313" key="10">
    <source>
        <dbReference type="Proteomes" id="UP001166286"/>
    </source>
</evidence>
<dbReference type="InterPro" id="IPR036259">
    <property type="entry name" value="MFS_trans_sf"/>
</dbReference>
<dbReference type="Gene3D" id="1.20.1250.20">
    <property type="entry name" value="MFS general substrate transporter like domains"/>
    <property type="match status" value="1"/>
</dbReference>
<dbReference type="EMBL" id="JAFEKC020000013">
    <property type="protein sequence ID" value="KAK0511580.1"/>
    <property type="molecule type" value="Genomic_DNA"/>
</dbReference>
<accession>A0AA39R0P2</accession>
<proteinExistence type="predicted"/>
<feature type="region of interest" description="Disordered" evidence="6">
    <location>
        <begin position="78"/>
        <end position="132"/>
    </location>
</feature>
<organism evidence="9 10">
    <name type="scientific">Cladonia borealis</name>
    <dbReference type="NCBI Taxonomy" id="184061"/>
    <lineage>
        <taxon>Eukaryota</taxon>
        <taxon>Fungi</taxon>
        <taxon>Dikarya</taxon>
        <taxon>Ascomycota</taxon>
        <taxon>Pezizomycotina</taxon>
        <taxon>Lecanoromycetes</taxon>
        <taxon>OSLEUM clade</taxon>
        <taxon>Lecanoromycetidae</taxon>
        <taxon>Lecanorales</taxon>
        <taxon>Lecanorineae</taxon>
        <taxon>Cladoniaceae</taxon>
        <taxon>Cladonia</taxon>
    </lineage>
</organism>
<feature type="compositionally biased region" description="Basic and acidic residues" evidence="6">
    <location>
        <begin position="650"/>
        <end position="659"/>
    </location>
</feature>
<dbReference type="PROSITE" id="PS50850">
    <property type="entry name" value="MFS"/>
    <property type="match status" value="1"/>
</dbReference>
<dbReference type="GO" id="GO:0022857">
    <property type="term" value="F:transmembrane transporter activity"/>
    <property type="evidence" value="ECO:0007669"/>
    <property type="project" value="InterPro"/>
</dbReference>
<evidence type="ECO:0000256" key="2">
    <source>
        <dbReference type="ARBA" id="ARBA00022448"/>
    </source>
</evidence>
<keyword evidence="4 7" id="KW-1133">Transmembrane helix</keyword>
<feature type="region of interest" description="Disordered" evidence="6">
    <location>
        <begin position="630"/>
        <end position="659"/>
    </location>
</feature>
<evidence type="ECO:0000256" key="3">
    <source>
        <dbReference type="ARBA" id="ARBA00022692"/>
    </source>
</evidence>
<feature type="transmembrane region" description="Helical" evidence="7">
    <location>
        <begin position="317"/>
        <end position="337"/>
    </location>
</feature>
<feature type="transmembrane region" description="Helical" evidence="7">
    <location>
        <begin position="229"/>
        <end position="246"/>
    </location>
</feature>
<feature type="compositionally biased region" description="Basic and acidic residues" evidence="6">
    <location>
        <begin position="93"/>
        <end position="107"/>
    </location>
</feature>
<feature type="transmembrane region" description="Helical" evidence="7">
    <location>
        <begin position="572"/>
        <end position="590"/>
    </location>
</feature>
<dbReference type="PANTHER" id="PTHR23502">
    <property type="entry name" value="MAJOR FACILITATOR SUPERFAMILY"/>
    <property type="match status" value="1"/>
</dbReference>
<dbReference type="InterPro" id="IPR020846">
    <property type="entry name" value="MFS_dom"/>
</dbReference>
<keyword evidence="3 7" id="KW-0812">Transmembrane</keyword>
<keyword evidence="2" id="KW-0813">Transport</keyword>
<evidence type="ECO:0000256" key="1">
    <source>
        <dbReference type="ARBA" id="ARBA00004141"/>
    </source>
</evidence>
<comment type="caution">
    <text evidence="9">The sequence shown here is derived from an EMBL/GenBank/DDBJ whole genome shotgun (WGS) entry which is preliminary data.</text>
</comment>
<feature type="transmembrane region" description="Helical" evidence="7">
    <location>
        <begin position="536"/>
        <end position="560"/>
    </location>
</feature>
<feature type="domain" description="Major facilitator superfamily (MFS) profile" evidence="8">
    <location>
        <begin position="163"/>
        <end position="618"/>
    </location>
</feature>
<evidence type="ECO:0000256" key="6">
    <source>
        <dbReference type="SAM" id="MobiDB-lite"/>
    </source>
</evidence>
<evidence type="ECO:0000256" key="5">
    <source>
        <dbReference type="ARBA" id="ARBA00023136"/>
    </source>
</evidence>
<dbReference type="FunFam" id="1.20.1720.10:FF:000009">
    <property type="entry name" value="MFS multidrug transporter"/>
    <property type="match status" value="1"/>
</dbReference>
<evidence type="ECO:0000313" key="9">
    <source>
        <dbReference type="EMBL" id="KAK0511580.1"/>
    </source>
</evidence>
<dbReference type="Gene3D" id="1.20.1720.10">
    <property type="entry name" value="Multidrug resistance protein D"/>
    <property type="match status" value="1"/>
</dbReference>